<dbReference type="Proteomes" id="UP000281553">
    <property type="component" value="Unassembled WGS sequence"/>
</dbReference>
<keyword evidence="3" id="KW-1185">Reference proteome</keyword>
<evidence type="ECO:0000256" key="1">
    <source>
        <dbReference type="SAM" id="MobiDB-lite"/>
    </source>
</evidence>
<reference evidence="2 3" key="1">
    <citation type="submission" date="2018-11" db="EMBL/GenBank/DDBJ databases">
        <authorList>
            <consortium name="Pathogen Informatics"/>
        </authorList>
    </citation>
    <scope>NUCLEOTIDE SEQUENCE [LARGE SCALE GENOMIC DNA]</scope>
</reference>
<dbReference type="AlphaFoldDB" id="A0A3P7LTB5"/>
<dbReference type="EMBL" id="UYRU01065835">
    <property type="protein sequence ID" value="VDN16440.1"/>
    <property type="molecule type" value="Genomic_DNA"/>
</dbReference>
<feature type="region of interest" description="Disordered" evidence="1">
    <location>
        <begin position="1"/>
        <end position="26"/>
    </location>
</feature>
<sequence length="112" mass="12926">MFPSVRCPNLPRKQPRSPLPPGTAPFDPALVRNLLTEYTCHWRNNKWRDFGLQTPDEETTVSKSKSVDDAQLPPQRYSLAARIFFNTPCKKRLELLEMWAKEGVPKFNLLQG</sequence>
<gene>
    <name evidence="2" type="ORF">DILT_LOCUS12271</name>
</gene>
<name>A0A3P7LTB5_DIBLA</name>
<proteinExistence type="predicted"/>
<accession>A0A3P7LTB5</accession>
<organism evidence="2 3">
    <name type="scientific">Dibothriocephalus latus</name>
    <name type="common">Fish tapeworm</name>
    <name type="synonym">Diphyllobothrium latum</name>
    <dbReference type="NCBI Taxonomy" id="60516"/>
    <lineage>
        <taxon>Eukaryota</taxon>
        <taxon>Metazoa</taxon>
        <taxon>Spiralia</taxon>
        <taxon>Lophotrochozoa</taxon>
        <taxon>Platyhelminthes</taxon>
        <taxon>Cestoda</taxon>
        <taxon>Eucestoda</taxon>
        <taxon>Diphyllobothriidea</taxon>
        <taxon>Diphyllobothriidae</taxon>
        <taxon>Dibothriocephalus</taxon>
    </lineage>
</organism>
<evidence type="ECO:0000313" key="2">
    <source>
        <dbReference type="EMBL" id="VDN16440.1"/>
    </source>
</evidence>
<evidence type="ECO:0000313" key="3">
    <source>
        <dbReference type="Proteomes" id="UP000281553"/>
    </source>
</evidence>
<protein>
    <submittedName>
        <fullName evidence="2">Uncharacterized protein</fullName>
    </submittedName>
</protein>
<dbReference type="OrthoDB" id="10302917at2759"/>